<evidence type="ECO:0000313" key="1">
    <source>
        <dbReference type="EMBL" id="CEK61540.1"/>
    </source>
</evidence>
<dbReference type="EMBL" id="HACG01014675">
    <property type="protein sequence ID" value="CEK61540.1"/>
    <property type="molecule type" value="Transcribed_RNA"/>
</dbReference>
<name>A0A0B6Z1I0_9EUPU</name>
<feature type="non-terminal residue" evidence="1">
    <location>
        <position position="1"/>
    </location>
</feature>
<protein>
    <submittedName>
        <fullName evidence="1">Uncharacterized protein</fullName>
    </submittedName>
</protein>
<feature type="non-terminal residue" evidence="1">
    <location>
        <position position="168"/>
    </location>
</feature>
<proteinExistence type="predicted"/>
<organism evidence="1">
    <name type="scientific">Arion vulgaris</name>
    <dbReference type="NCBI Taxonomy" id="1028688"/>
    <lineage>
        <taxon>Eukaryota</taxon>
        <taxon>Metazoa</taxon>
        <taxon>Spiralia</taxon>
        <taxon>Lophotrochozoa</taxon>
        <taxon>Mollusca</taxon>
        <taxon>Gastropoda</taxon>
        <taxon>Heterobranchia</taxon>
        <taxon>Euthyneura</taxon>
        <taxon>Panpulmonata</taxon>
        <taxon>Eupulmonata</taxon>
        <taxon>Stylommatophora</taxon>
        <taxon>Helicina</taxon>
        <taxon>Arionoidea</taxon>
        <taxon>Arionidae</taxon>
        <taxon>Arion</taxon>
    </lineage>
</organism>
<dbReference type="AlphaFoldDB" id="A0A0B6Z1I0"/>
<accession>A0A0B6Z1I0</accession>
<sequence>APCALWCRGDAAWTQCFETLQMIMKKVREEQVQIDKLLDKALLGKSDLETVANVLETYKSLTTQLSVISSQFSEESTRDTCCLISSLKYMCTQIFSTYEHFQQWFNTVQVGPCVEGLDTTFGTSSISSISKDVETNTVMTNEFLSNAESFVETLLLSVQNVVKMGHLS</sequence>
<reference evidence="1" key="1">
    <citation type="submission" date="2014-12" db="EMBL/GenBank/DDBJ databases">
        <title>Insight into the proteome of Arion vulgaris.</title>
        <authorList>
            <person name="Aradska J."/>
            <person name="Bulat T."/>
            <person name="Smidak R."/>
            <person name="Sarate P."/>
            <person name="Gangsoo J."/>
            <person name="Sialana F."/>
            <person name="Bilban M."/>
            <person name="Lubec G."/>
        </authorList>
    </citation>
    <scope>NUCLEOTIDE SEQUENCE</scope>
    <source>
        <tissue evidence="1">Skin</tissue>
    </source>
</reference>
<gene>
    <name evidence="1" type="primary">ORF42545</name>
</gene>